<organism evidence="2 3">
    <name type="scientific">Pseudomonas gingeri</name>
    <dbReference type="NCBI Taxonomy" id="117681"/>
    <lineage>
        <taxon>Bacteria</taxon>
        <taxon>Pseudomonadati</taxon>
        <taxon>Pseudomonadota</taxon>
        <taxon>Gammaproteobacteria</taxon>
        <taxon>Pseudomonadales</taxon>
        <taxon>Pseudomonadaceae</taxon>
        <taxon>Pseudomonas</taxon>
    </lineage>
</organism>
<gene>
    <name evidence="2" type="ORF">HX876_26920</name>
</gene>
<evidence type="ECO:0000313" key="2">
    <source>
        <dbReference type="EMBL" id="NWC36007.1"/>
    </source>
</evidence>
<evidence type="ECO:0008006" key="4">
    <source>
        <dbReference type="Google" id="ProtNLM"/>
    </source>
</evidence>
<feature type="region of interest" description="Disordered" evidence="1">
    <location>
        <begin position="1"/>
        <end position="42"/>
    </location>
</feature>
<dbReference type="AlphaFoldDB" id="A0A7Y8CM27"/>
<dbReference type="EMBL" id="JACAQD010000037">
    <property type="protein sequence ID" value="NWC36007.1"/>
    <property type="molecule type" value="Genomic_DNA"/>
</dbReference>
<sequence length="130" mass="13828">MTKKITPDPPPCRTSSLSAKSSFLHSASDQINSGPPPLSLDTLETTAFKPAYSDSAHKSPLFAVQPGITARVALTHVSDLLRVAELNADEIGPRLGSVERDLFIGVMHSLELSRAVVDSLLAAGEPQPRN</sequence>
<dbReference type="Proteomes" id="UP000520592">
    <property type="component" value="Unassembled WGS sequence"/>
</dbReference>
<reference evidence="2 3" key="1">
    <citation type="submission" date="2020-04" db="EMBL/GenBank/DDBJ databases">
        <title>Molecular characterization of pseudomonads from Agaricus bisporus reveal novel blotch 2 pathogens in Western Europe.</title>
        <authorList>
            <person name="Taparia T."/>
            <person name="Krijger M."/>
            <person name="Haynes E."/>
            <person name="Elpinstone J.G."/>
            <person name="Noble R."/>
            <person name="Van Der Wolf J."/>
        </authorList>
    </citation>
    <scope>NUCLEOTIDE SEQUENCE [LARGE SCALE GENOMIC DNA]</scope>
    <source>
        <strain evidence="2 3">IPO3737</strain>
    </source>
</reference>
<evidence type="ECO:0000313" key="3">
    <source>
        <dbReference type="Proteomes" id="UP000520592"/>
    </source>
</evidence>
<name>A0A7Y8CM27_9PSED</name>
<proteinExistence type="predicted"/>
<feature type="compositionally biased region" description="Low complexity" evidence="1">
    <location>
        <begin position="15"/>
        <end position="28"/>
    </location>
</feature>
<protein>
    <recommendedName>
        <fullName evidence="4">DUF3077 domain-containing protein</fullName>
    </recommendedName>
</protein>
<accession>A0A7Y8CM27</accession>
<comment type="caution">
    <text evidence="2">The sequence shown here is derived from an EMBL/GenBank/DDBJ whole genome shotgun (WGS) entry which is preliminary data.</text>
</comment>
<evidence type="ECO:0000256" key="1">
    <source>
        <dbReference type="SAM" id="MobiDB-lite"/>
    </source>
</evidence>
<dbReference type="RefSeq" id="WP_177063015.1">
    <property type="nucleotide sequence ID" value="NZ_JACAPS010000053.1"/>
</dbReference>